<evidence type="ECO:0000313" key="2">
    <source>
        <dbReference type="Proteomes" id="UP001149860"/>
    </source>
</evidence>
<protein>
    <submittedName>
        <fullName evidence="1">YopX family protein</fullName>
    </submittedName>
</protein>
<dbReference type="Proteomes" id="UP001149860">
    <property type="component" value="Chromosome"/>
</dbReference>
<reference evidence="1" key="1">
    <citation type="submission" date="2024-08" db="EMBL/GenBank/DDBJ databases">
        <title>Lentilactobacillus sp. nov., isolated from tree bark.</title>
        <authorList>
            <person name="Phuengjayaem S."/>
            <person name="Tanasupawat S."/>
        </authorList>
    </citation>
    <scope>NUCLEOTIDE SEQUENCE</scope>
    <source>
        <strain evidence="1">SPB1-3</strain>
    </source>
</reference>
<gene>
    <name evidence="1" type="ORF">O0236_007370</name>
</gene>
<name>A0ACD5DD00_9LACO</name>
<organism evidence="1 2">
    <name type="scientific">Lentilactobacillus terminaliae</name>
    <dbReference type="NCBI Taxonomy" id="3003483"/>
    <lineage>
        <taxon>Bacteria</taxon>
        <taxon>Bacillati</taxon>
        <taxon>Bacillota</taxon>
        <taxon>Bacilli</taxon>
        <taxon>Lactobacillales</taxon>
        <taxon>Lactobacillaceae</taxon>
        <taxon>Lentilactobacillus</taxon>
    </lineage>
</organism>
<evidence type="ECO:0000313" key="1">
    <source>
        <dbReference type="EMBL" id="XFD39249.1"/>
    </source>
</evidence>
<proteinExistence type="predicted"/>
<sequence>MREIKFRAWYMPFGSGGPMQEMVHGKASKILAFSEMSPDDYIVEQYTGVKDVNLVDVYAGDIVEVFRGSLNTVVFREGCFGLETKDDPLFVPLCNLEGSMKVIGNIHENPELLEE</sequence>
<accession>A0ACD5DD00</accession>
<dbReference type="EMBL" id="CP168151">
    <property type="protein sequence ID" value="XFD39249.1"/>
    <property type="molecule type" value="Genomic_DNA"/>
</dbReference>
<keyword evidence="2" id="KW-1185">Reference proteome</keyword>